<evidence type="ECO:0000256" key="3">
    <source>
        <dbReference type="ARBA" id="ARBA00019114"/>
    </source>
</evidence>
<keyword evidence="7" id="KW-0235">DNA replication</keyword>
<keyword evidence="13" id="KW-1185">Reference proteome</keyword>
<evidence type="ECO:0000256" key="4">
    <source>
        <dbReference type="ARBA" id="ARBA00022490"/>
    </source>
</evidence>
<dbReference type="CDD" id="cd07433">
    <property type="entry name" value="PHP_PolIIIA_DnaE1"/>
    <property type="match status" value="1"/>
</dbReference>
<evidence type="ECO:0000256" key="8">
    <source>
        <dbReference type="ARBA" id="ARBA00022932"/>
    </source>
</evidence>
<dbReference type="GO" id="GO:0008408">
    <property type="term" value="F:3'-5' exonuclease activity"/>
    <property type="evidence" value="ECO:0007669"/>
    <property type="project" value="InterPro"/>
</dbReference>
<dbReference type="Pfam" id="PF01336">
    <property type="entry name" value="tRNA_anti-codon"/>
    <property type="match status" value="1"/>
</dbReference>
<evidence type="ECO:0000256" key="7">
    <source>
        <dbReference type="ARBA" id="ARBA00022705"/>
    </source>
</evidence>
<dbReference type="GO" id="GO:0003676">
    <property type="term" value="F:nucleic acid binding"/>
    <property type="evidence" value="ECO:0007669"/>
    <property type="project" value="InterPro"/>
</dbReference>
<dbReference type="InterPro" id="IPR003141">
    <property type="entry name" value="Pol/His_phosphatase_N"/>
</dbReference>
<dbReference type="InterPro" id="IPR029460">
    <property type="entry name" value="DNAPol_HHH"/>
</dbReference>
<dbReference type="InterPro" id="IPR004013">
    <property type="entry name" value="PHP_dom"/>
</dbReference>
<comment type="subcellular location">
    <subcellularLocation>
        <location evidence="1">Cytoplasm</location>
    </subcellularLocation>
</comment>
<evidence type="ECO:0000313" key="13">
    <source>
        <dbReference type="Proteomes" id="UP001205843"/>
    </source>
</evidence>
<proteinExistence type="predicted"/>
<dbReference type="GO" id="GO:0003887">
    <property type="term" value="F:DNA-directed DNA polymerase activity"/>
    <property type="evidence" value="ECO:0007669"/>
    <property type="project" value="UniProtKB-KW"/>
</dbReference>
<feature type="domain" description="Polymerase/histidinol phosphatase N-terminal" evidence="11">
    <location>
        <begin position="7"/>
        <end position="74"/>
    </location>
</feature>
<dbReference type="PANTHER" id="PTHR32294:SF0">
    <property type="entry name" value="DNA POLYMERASE III SUBUNIT ALPHA"/>
    <property type="match status" value="1"/>
</dbReference>
<dbReference type="Proteomes" id="UP001205843">
    <property type="component" value="Unassembled WGS sequence"/>
</dbReference>
<dbReference type="InterPro" id="IPR011708">
    <property type="entry name" value="DNA_pol3_alpha_NTPase_dom"/>
</dbReference>
<evidence type="ECO:0000256" key="10">
    <source>
        <dbReference type="SAM" id="MobiDB-lite"/>
    </source>
</evidence>
<dbReference type="InterPro" id="IPR040982">
    <property type="entry name" value="DNA_pol3_finger"/>
</dbReference>
<dbReference type="NCBIfam" id="TIGR00594">
    <property type="entry name" value="polc"/>
    <property type="match status" value="1"/>
</dbReference>
<dbReference type="EMBL" id="JALJXV010000003">
    <property type="protein sequence ID" value="MCP1674204.1"/>
    <property type="molecule type" value="Genomic_DNA"/>
</dbReference>
<dbReference type="InterPro" id="IPR004365">
    <property type="entry name" value="NA-bd_OB_tRNA"/>
</dbReference>
<feature type="region of interest" description="Disordered" evidence="10">
    <location>
        <begin position="1158"/>
        <end position="1189"/>
    </location>
</feature>
<dbReference type="SMART" id="SM00481">
    <property type="entry name" value="POLIIIAc"/>
    <property type="match status" value="1"/>
</dbReference>
<dbReference type="PANTHER" id="PTHR32294">
    <property type="entry name" value="DNA POLYMERASE III SUBUNIT ALPHA"/>
    <property type="match status" value="1"/>
</dbReference>
<dbReference type="EC" id="2.7.7.7" evidence="2"/>
<reference evidence="12" key="1">
    <citation type="submission" date="2022-03" db="EMBL/GenBank/DDBJ databases">
        <title>Genomic Encyclopedia of Type Strains, Phase III (KMG-III): the genomes of soil and plant-associated and newly described type strains.</title>
        <authorList>
            <person name="Whitman W."/>
        </authorList>
    </citation>
    <scope>NUCLEOTIDE SEQUENCE</scope>
    <source>
        <strain evidence="12">ANL 6-2</strain>
    </source>
</reference>
<evidence type="ECO:0000256" key="6">
    <source>
        <dbReference type="ARBA" id="ARBA00022695"/>
    </source>
</evidence>
<evidence type="ECO:0000256" key="9">
    <source>
        <dbReference type="ARBA" id="ARBA00049244"/>
    </source>
</evidence>
<dbReference type="Pfam" id="PF02811">
    <property type="entry name" value="PHP"/>
    <property type="match status" value="1"/>
</dbReference>
<dbReference type="NCBIfam" id="NF004226">
    <property type="entry name" value="PRK05673.1"/>
    <property type="match status" value="1"/>
</dbReference>
<dbReference type="Pfam" id="PF17657">
    <property type="entry name" value="DNA_pol3_finger"/>
    <property type="match status" value="1"/>
</dbReference>
<protein>
    <recommendedName>
        <fullName evidence="3">DNA polymerase III subunit alpha</fullName>
        <ecNumber evidence="2">2.7.7.7</ecNumber>
    </recommendedName>
</protein>
<feature type="compositionally biased region" description="Basic and acidic residues" evidence="10">
    <location>
        <begin position="1174"/>
        <end position="1189"/>
    </location>
</feature>
<dbReference type="SUPFAM" id="SSF89550">
    <property type="entry name" value="PHP domain-like"/>
    <property type="match status" value="1"/>
</dbReference>
<dbReference type="InterPro" id="IPR048472">
    <property type="entry name" value="DNA_pol_IIIA_C"/>
</dbReference>
<dbReference type="Gene3D" id="1.10.150.870">
    <property type="match status" value="1"/>
</dbReference>
<comment type="caution">
    <text evidence="12">The sequence shown here is derived from an EMBL/GenBank/DDBJ whole genome shotgun (WGS) entry which is preliminary data.</text>
</comment>
<dbReference type="Pfam" id="PF14579">
    <property type="entry name" value="HHH_6"/>
    <property type="match status" value="1"/>
</dbReference>
<evidence type="ECO:0000256" key="2">
    <source>
        <dbReference type="ARBA" id="ARBA00012417"/>
    </source>
</evidence>
<dbReference type="InterPro" id="IPR049821">
    <property type="entry name" value="PolIIIA_DnaE1_PHP"/>
</dbReference>
<dbReference type="RefSeq" id="WP_253475995.1">
    <property type="nucleotide sequence ID" value="NZ_JALJXV010000003.1"/>
</dbReference>
<dbReference type="InterPro" id="IPR016195">
    <property type="entry name" value="Pol/histidinol_Pase-like"/>
</dbReference>
<organism evidence="12 13">
    <name type="scientific">Natronocella acetinitrilica</name>
    <dbReference type="NCBI Taxonomy" id="414046"/>
    <lineage>
        <taxon>Bacteria</taxon>
        <taxon>Pseudomonadati</taxon>
        <taxon>Pseudomonadota</taxon>
        <taxon>Gammaproteobacteria</taxon>
        <taxon>Chromatiales</taxon>
        <taxon>Ectothiorhodospiraceae</taxon>
        <taxon>Natronocella</taxon>
    </lineage>
</organism>
<comment type="catalytic activity">
    <reaction evidence="9">
        <text>DNA(n) + a 2'-deoxyribonucleoside 5'-triphosphate = DNA(n+1) + diphosphate</text>
        <dbReference type="Rhea" id="RHEA:22508"/>
        <dbReference type="Rhea" id="RHEA-COMP:17339"/>
        <dbReference type="Rhea" id="RHEA-COMP:17340"/>
        <dbReference type="ChEBI" id="CHEBI:33019"/>
        <dbReference type="ChEBI" id="CHEBI:61560"/>
        <dbReference type="ChEBI" id="CHEBI:173112"/>
        <dbReference type="EC" id="2.7.7.7"/>
    </reaction>
</comment>
<keyword evidence="6 12" id="KW-0548">Nucleotidyltransferase</keyword>
<dbReference type="Pfam" id="PF07733">
    <property type="entry name" value="DNA_pol3_alpha"/>
    <property type="match status" value="1"/>
</dbReference>
<keyword evidence="8" id="KW-0239">DNA-directed DNA polymerase</keyword>
<keyword evidence="4" id="KW-0963">Cytoplasm</keyword>
<evidence type="ECO:0000313" key="12">
    <source>
        <dbReference type="EMBL" id="MCP1674204.1"/>
    </source>
</evidence>
<dbReference type="Gene3D" id="3.20.20.140">
    <property type="entry name" value="Metal-dependent hydrolases"/>
    <property type="match status" value="1"/>
</dbReference>
<dbReference type="GO" id="GO:0006260">
    <property type="term" value="P:DNA replication"/>
    <property type="evidence" value="ECO:0007669"/>
    <property type="project" value="UniProtKB-KW"/>
</dbReference>
<dbReference type="GO" id="GO:0005737">
    <property type="term" value="C:cytoplasm"/>
    <property type="evidence" value="ECO:0007669"/>
    <property type="project" value="UniProtKB-SubCell"/>
</dbReference>
<evidence type="ECO:0000259" key="11">
    <source>
        <dbReference type="SMART" id="SM00481"/>
    </source>
</evidence>
<dbReference type="InterPro" id="IPR004805">
    <property type="entry name" value="DnaE2/DnaE/PolC"/>
</dbReference>
<dbReference type="InterPro" id="IPR041931">
    <property type="entry name" value="DNA_pol3_alpha_thumb_dom"/>
</dbReference>
<dbReference type="CDD" id="cd04485">
    <property type="entry name" value="DnaE_OBF"/>
    <property type="match status" value="1"/>
</dbReference>
<sequence>MPASQFVHLGVHTEYSLSDSLVRIPALLEAVRERGMAAVAMTDAANLFAMVRFYRQAIKAGVKPIVGAEIDLTGASGNGMLTLLCQNMQGYRNLTRLISQGYTEGRASDDALPLYNEEWLDTHGAGLIALSGGRRGQIGRALLGGETALAAELARAFALRFPGRFYIELQRTGHPKDERYNQGALELAYACELPVVATNAVRFLDPGDYATHEVRESIAAGTPVARLQVEETARSTPHQSLKTPREMAELFSDVPEAIANTLAIAERCSLDIEFGANYLPQFPVPAGMDEAGFLAESARQGLEARLDLLYERNAADFHETRKAYDERLAYELGVINDMGFPGYFLIVADFIQWAKDNGVPVGPGRGSGAGSLVAYSLNITDLDPLRYDLLFERFLNPERISMPDFDVDFCMEGRDRVIRYVAEKYGQKAVSQIITFGTMAARMVVRDVARSLGHPYMFGDRVAKLIPDELGISLERAMETAPELAHLYEVDGDVREVIDHARKLEGLTRQVGKHAGGVLIAPGELTDHTPLYCDADGSGLLSQFDKDDVETAGLVKFDFLGLRNLTIIKWALDAINANRKASGEAALDILTIDMEDPETFALLKRQETIAVFQLESQGMRNLIKRLQPDTFEDIIALVALFRPGPLQSGMVDDFINRKKGLAEIAYPHPLLEPILANTYGVFVYQEQVMQCAQTLAGYTLGQADNLRKAMGKKIASEMEKQRSKFIDGAVGNGIERDTATRIFELMEKFAAYGFNKSHSAAYALIACQTAFLKAHYPAEYMAAVLSSEVAHIEKLVGFLDETRGMGLAIRPPCVNRSGAYFRALDGTDILYGLEAVKGIGEKAVARIIGERERGGPYRDLFDFCLRCNPNKRELEAAIRAGALDAFGQERSVLLASYPEIQAAARKQAKSAPASQDLFGDAPPGSVVRYREAAPLTIEERLAGERASLGVFLSGHPIDSHRAELSQIITGSIAECLGRSLDGDAAASRQSRPVKVAGIITDLRVLNAKGGKRAVITLDDGSARTEVSVFQNTFAEYGHLIAQDAIVVVDGALRYNRRREAMEISASRLLDINGLREQLNCRLTLEIDSRTIGPGVLQDLKGLLLAHERGNSPIEVNYHRADGALRLMLGDDYNTAISEPLLRDLRDLLGTDAVTLDYGTEAPERPAPKAAAAASREEAAAEGERTRADRHARISRLLDEAAAALGV</sequence>
<evidence type="ECO:0000256" key="5">
    <source>
        <dbReference type="ARBA" id="ARBA00022679"/>
    </source>
</evidence>
<gene>
    <name evidence="12" type="ORF">J2T57_001306</name>
</gene>
<evidence type="ECO:0000256" key="1">
    <source>
        <dbReference type="ARBA" id="ARBA00004496"/>
    </source>
</evidence>
<accession>A0AAE3G364</accession>
<name>A0AAE3G364_9GAMM</name>
<keyword evidence="5 12" id="KW-0808">Transferase</keyword>
<dbReference type="Pfam" id="PF20914">
    <property type="entry name" value="DNA_pol_IIIA_C"/>
    <property type="match status" value="1"/>
</dbReference>
<dbReference type="AlphaFoldDB" id="A0AAE3G364"/>
<dbReference type="Gene3D" id="1.10.10.1600">
    <property type="entry name" value="Bacterial DNA polymerase III alpha subunit, thumb domain"/>
    <property type="match status" value="1"/>
</dbReference>